<evidence type="ECO:0000313" key="3">
    <source>
        <dbReference type="Proteomes" id="UP000000247"/>
    </source>
</evidence>
<dbReference type="CDD" id="cd00158">
    <property type="entry name" value="RHOD"/>
    <property type="match status" value="1"/>
</dbReference>
<feature type="domain" description="Rhodanese" evidence="1">
    <location>
        <begin position="29"/>
        <end position="127"/>
    </location>
</feature>
<name>A5CVJ0_VESOH</name>
<dbReference type="eggNOG" id="COG0607">
    <property type="taxonomic scope" value="Bacteria"/>
</dbReference>
<dbReference type="Gene3D" id="3.40.250.10">
    <property type="entry name" value="Rhodanese-like domain"/>
    <property type="match status" value="1"/>
</dbReference>
<dbReference type="PANTHER" id="PTHR44086">
    <property type="entry name" value="THIOSULFATE SULFURTRANSFERASE RDL2, MITOCHONDRIAL-RELATED"/>
    <property type="match status" value="1"/>
</dbReference>
<dbReference type="AlphaFoldDB" id="A5CVJ0"/>
<dbReference type="PANTHER" id="PTHR44086:SF10">
    <property type="entry name" value="THIOSULFATE SULFURTRANSFERASE_RHODANESE-LIKE DOMAIN-CONTAINING PROTEIN 3"/>
    <property type="match status" value="1"/>
</dbReference>
<dbReference type="STRING" id="412965.COSY_0913"/>
<organism evidence="2 3">
    <name type="scientific">Vesicomyosocius okutanii subsp. Calyptogena okutanii (strain HA)</name>
    <dbReference type="NCBI Taxonomy" id="412965"/>
    <lineage>
        <taxon>Bacteria</taxon>
        <taxon>Pseudomonadati</taxon>
        <taxon>Pseudomonadota</taxon>
        <taxon>Gammaproteobacteria</taxon>
        <taxon>Candidatus Pseudothioglobaceae</taxon>
        <taxon>Candidatus Vesicomyidisocius</taxon>
    </lineage>
</organism>
<dbReference type="InterPro" id="IPR001763">
    <property type="entry name" value="Rhodanese-like_dom"/>
</dbReference>
<protein>
    <submittedName>
        <fullName evidence="2">Rhodanese family protein</fullName>
    </submittedName>
</protein>
<dbReference type="Pfam" id="PF00581">
    <property type="entry name" value="Rhodanese"/>
    <property type="match status" value="1"/>
</dbReference>
<dbReference type="Proteomes" id="UP000000247">
    <property type="component" value="Chromosome"/>
</dbReference>
<keyword evidence="3" id="KW-1185">Reference proteome</keyword>
<dbReference type="SMART" id="SM00450">
    <property type="entry name" value="RHOD"/>
    <property type="match status" value="1"/>
</dbReference>
<gene>
    <name evidence="2" type="ordered locus">COSY_0913</name>
</gene>
<evidence type="ECO:0000313" key="2">
    <source>
        <dbReference type="EMBL" id="BAF62012.1"/>
    </source>
</evidence>
<dbReference type="HOGENOM" id="CLU_089574_6_2_6"/>
<dbReference type="KEGG" id="vok:COSY_0913"/>
<dbReference type="EMBL" id="AP009247">
    <property type="protein sequence ID" value="BAF62012.1"/>
    <property type="molecule type" value="Genomic_DNA"/>
</dbReference>
<evidence type="ECO:0000259" key="1">
    <source>
        <dbReference type="PROSITE" id="PS50206"/>
    </source>
</evidence>
<accession>A5CVJ0</accession>
<dbReference type="SUPFAM" id="SSF52821">
    <property type="entry name" value="Rhodanese/Cell cycle control phosphatase"/>
    <property type="match status" value="1"/>
</dbReference>
<reference evidence="3" key="1">
    <citation type="journal article" date="2007" name="Curr. Biol.">
        <title>Reduced genome of the thioautotrophic intracellular symbiont in a deep-sea clam, Calyptogena okutanii.</title>
        <authorList>
            <person name="Kuwahara H."/>
            <person name="Yoshida T."/>
            <person name="Takaki Y."/>
            <person name="Shimamura S."/>
            <person name="Nishi S."/>
            <person name="Harada M."/>
            <person name="Matsuyama K."/>
            <person name="Takishita K."/>
            <person name="Kawato M."/>
            <person name="Uematsu K."/>
            <person name="Fujiwara Y."/>
            <person name="Sato T."/>
            <person name="Kato C."/>
            <person name="Kitagawa M."/>
            <person name="Kato I."/>
            <person name="Maruyama T."/>
        </authorList>
    </citation>
    <scope>NUCLEOTIDE SEQUENCE [LARGE SCALE GENOMIC DNA]</scope>
    <source>
        <strain evidence="3">HA</strain>
    </source>
</reference>
<dbReference type="OrthoDB" id="9791096at2"/>
<proteinExistence type="predicted"/>
<dbReference type="InterPro" id="IPR036873">
    <property type="entry name" value="Rhodanese-like_dom_sf"/>
</dbReference>
<dbReference type="PROSITE" id="PS50206">
    <property type="entry name" value="RHODANESE_3"/>
    <property type="match status" value="1"/>
</dbReference>
<sequence>MDRYQKLVAQALSSVIEIFSWDLEEEIQRNKDLILLDIREQDEFDMMHIKNSIHVPRGILESACVWNYDNTVPKLVQAINQDIIVICHSGNRSALATLTMQQMGFNKVRSLKMGIKGWNDNDLEMVNSNHVIVDINKADAWLNRAISEDKLESRKNNAN</sequence>